<comment type="caution">
    <text evidence="1">The sequence shown here is derived from an EMBL/GenBank/DDBJ whole genome shotgun (WGS) entry which is preliminary data.</text>
</comment>
<accession>A0A2K3KDJ7</accession>
<sequence>IAGLGRSKNGWEEEETRVAIDHGVDKEEVQQACNDDGVLKEEARIVLGLDKEKNFGGGGVLQVASHQRIEDVMHVEYNNGVGGVSGSALKR</sequence>
<organism evidence="1 2">
    <name type="scientific">Trifolium pratense</name>
    <name type="common">Red clover</name>
    <dbReference type="NCBI Taxonomy" id="57577"/>
    <lineage>
        <taxon>Eukaryota</taxon>
        <taxon>Viridiplantae</taxon>
        <taxon>Streptophyta</taxon>
        <taxon>Embryophyta</taxon>
        <taxon>Tracheophyta</taxon>
        <taxon>Spermatophyta</taxon>
        <taxon>Magnoliopsida</taxon>
        <taxon>eudicotyledons</taxon>
        <taxon>Gunneridae</taxon>
        <taxon>Pentapetalae</taxon>
        <taxon>rosids</taxon>
        <taxon>fabids</taxon>
        <taxon>Fabales</taxon>
        <taxon>Fabaceae</taxon>
        <taxon>Papilionoideae</taxon>
        <taxon>50 kb inversion clade</taxon>
        <taxon>NPAAA clade</taxon>
        <taxon>Hologalegina</taxon>
        <taxon>IRL clade</taxon>
        <taxon>Trifolieae</taxon>
        <taxon>Trifolium</taxon>
    </lineage>
</organism>
<proteinExistence type="predicted"/>
<dbReference type="EMBL" id="ASHM01164427">
    <property type="protein sequence ID" value="PNX64319.1"/>
    <property type="molecule type" value="Genomic_DNA"/>
</dbReference>
<dbReference type="Proteomes" id="UP000236291">
    <property type="component" value="Unassembled WGS sequence"/>
</dbReference>
<dbReference type="AlphaFoldDB" id="A0A2K3KDJ7"/>
<reference evidence="1 2" key="1">
    <citation type="journal article" date="2014" name="Am. J. Bot.">
        <title>Genome assembly and annotation for red clover (Trifolium pratense; Fabaceae).</title>
        <authorList>
            <person name="Istvanek J."/>
            <person name="Jaros M."/>
            <person name="Krenek A."/>
            <person name="Repkova J."/>
        </authorList>
    </citation>
    <scope>NUCLEOTIDE SEQUENCE [LARGE SCALE GENOMIC DNA]</scope>
    <source>
        <strain evidence="2">cv. Tatra</strain>
        <tissue evidence="1">Young leaves</tissue>
    </source>
</reference>
<reference evidence="1 2" key="2">
    <citation type="journal article" date="2017" name="Front. Plant Sci.">
        <title>Gene Classification and Mining of Molecular Markers Useful in Red Clover (Trifolium pratense) Breeding.</title>
        <authorList>
            <person name="Istvanek J."/>
            <person name="Dluhosova J."/>
            <person name="Dluhos P."/>
            <person name="Patkova L."/>
            <person name="Nedelnik J."/>
            <person name="Repkova J."/>
        </authorList>
    </citation>
    <scope>NUCLEOTIDE SEQUENCE [LARGE SCALE GENOMIC DNA]</scope>
    <source>
        <strain evidence="2">cv. Tatra</strain>
        <tissue evidence="1">Young leaves</tissue>
    </source>
</reference>
<protein>
    <submittedName>
        <fullName evidence="1">Uncharacterized protein</fullName>
    </submittedName>
</protein>
<evidence type="ECO:0000313" key="2">
    <source>
        <dbReference type="Proteomes" id="UP000236291"/>
    </source>
</evidence>
<name>A0A2K3KDJ7_TRIPR</name>
<gene>
    <name evidence="1" type="ORF">L195_g062059</name>
</gene>
<feature type="non-terminal residue" evidence="1">
    <location>
        <position position="91"/>
    </location>
</feature>
<evidence type="ECO:0000313" key="1">
    <source>
        <dbReference type="EMBL" id="PNX64319.1"/>
    </source>
</evidence>
<feature type="non-terminal residue" evidence="1">
    <location>
        <position position="1"/>
    </location>
</feature>